<gene>
    <name evidence="2" type="ORF">BD626DRAFT_477796</name>
</gene>
<feature type="compositionally biased region" description="Basic and acidic residues" evidence="1">
    <location>
        <begin position="56"/>
        <end position="96"/>
    </location>
</feature>
<accession>A0A550D0I0</accession>
<name>A0A550D0I0_9AGAR</name>
<dbReference type="Proteomes" id="UP000320762">
    <property type="component" value="Unassembled WGS sequence"/>
</dbReference>
<proteinExistence type="predicted"/>
<dbReference type="AlphaFoldDB" id="A0A550D0I0"/>
<evidence type="ECO:0000313" key="3">
    <source>
        <dbReference type="Proteomes" id="UP000320762"/>
    </source>
</evidence>
<keyword evidence="3" id="KW-1185">Reference proteome</keyword>
<comment type="caution">
    <text evidence="2">The sequence shown here is derived from an EMBL/GenBank/DDBJ whole genome shotgun (WGS) entry which is preliminary data.</text>
</comment>
<sequence>MSDVQGSKQHPAAVKVGRQRHFLHKKPKPWSTAPRVGVADVEEAPAHEGTSTYYDDYPRPNPNHDRLEHAHREEETPKREKHERKHYDAGHRRWDTKQVTNSMPSNAGSSVTGGRISQPAGKGFAV</sequence>
<feature type="region of interest" description="Disordered" evidence="1">
    <location>
        <begin position="1"/>
        <end position="126"/>
    </location>
</feature>
<feature type="compositionally biased region" description="Polar residues" evidence="1">
    <location>
        <begin position="97"/>
        <end position="112"/>
    </location>
</feature>
<dbReference type="EMBL" id="VDMD01000001">
    <property type="protein sequence ID" value="TRM70539.1"/>
    <property type="molecule type" value="Genomic_DNA"/>
</dbReference>
<organism evidence="2 3">
    <name type="scientific">Schizophyllum amplum</name>
    <dbReference type="NCBI Taxonomy" id="97359"/>
    <lineage>
        <taxon>Eukaryota</taxon>
        <taxon>Fungi</taxon>
        <taxon>Dikarya</taxon>
        <taxon>Basidiomycota</taxon>
        <taxon>Agaricomycotina</taxon>
        <taxon>Agaricomycetes</taxon>
        <taxon>Agaricomycetidae</taxon>
        <taxon>Agaricales</taxon>
        <taxon>Schizophyllaceae</taxon>
        <taxon>Schizophyllum</taxon>
    </lineage>
</organism>
<feature type="compositionally biased region" description="Basic residues" evidence="1">
    <location>
        <begin position="17"/>
        <end position="28"/>
    </location>
</feature>
<evidence type="ECO:0000313" key="2">
    <source>
        <dbReference type="EMBL" id="TRM70539.1"/>
    </source>
</evidence>
<evidence type="ECO:0000256" key="1">
    <source>
        <dbReference type="SAM" id="MobiDB-lite"/>
    </source>
</evidence>
<dbReference type="OrthoDB" id="3228420at2759"/>
<protein>
    <submittedName>
        <fullName evidence="2">Uncharacterized protein</fullName>
    </submittedName>
</protein>
<reference evidence="2 3" key="1">
    <citation type="journal article" date="2019" name="New Phytol.">
        <title>Comparative genomics reveals unique wood-decay strategies and fruiting body development in the Schizophyllaceae.</title>
        <authorList>
            <person name="Almasi E."/>
            <person name="Sahu N."/>
            <person name="Krizsan K."/>
            <person name="Balint B."/>
            <person name="Kovacs G.M."/>
            <person name="Kiss B."/>
            <person name="Cseklye J."/>
            <person name="Drula E."/>
            <person name="Henrissat B."/>
            <person name="Nagy I."/>
            <person name="Chovatia M."/>
            <person name="Adam C."/>
            <person name="LaButti K."/>
            <person name="Lipzen A."/>
            <person name="Riley R."/>
            <person name="Grigoriev I.V."/>
            <person name="Nagy L.G."/>
        </authorList>
    </citation>
    <scope>NUCLEOTIDE SEQUENCE [LARGE SCALE GENOMIC DNA]</scope>
    <source>
        <strain evidence="2 3">NL-1724</strain>
    </source>
</reference>